<sequence length="259" mass="29771">MKLQVVSQVEETPLQLVKNDNFICKYGYYRARESQELQESGQDFLAFHMNDSSITFAVCDGVGMSFCGELASAFIGKKLMNWLSNLKNPYESNSLQKELHELLQVWTNEGMEIVKSFQLPENTAWLLAEVLEEKRKHGSESMFICGKIELVMSENKARVLCVMHGDSSIHFLKNDKQHTEYIQKERDTHKRWSTCKGIIGEPVEILCKTVPINEVNRIIVHSDGLPILKQYEEANLKEEIARTQESPTSDDIAYFDISW</sequence>
<dbReference type="SUPFAM" id="SSF81606">
    <property type="entry name" value="PP2C-like"/>
    <property type="match status" value="1"/>
</dbReference>
<organism evidence="2 3">
    <name type="scientific">Bacillus pseudomycoides</name>
    <dbReference type="NCBI Taxonomy" id="64104"/>
    <lineage>
        <taxon>Bacteria</taxon>
        <taxon>Bacillati</taxon>
        <taxon>Bacillota</taxon>
        <taxon>Bacilli</taxon>
        <taxon>Bacillales</taxon>
        <taxon>Bacillaceae</taxon>
        <taxon>Bacillus</taxon>
        <taxon>Bacillus cereus group</taxon>
    </lineage>
</organism>
<dbReference type="Pfam" id="PF13672">
    <property type="entry name" value="PP2C_2"/>
    <property type="match status" value="1"/>
</dbReference>
<evidence type="ECO:0000313" key="3">
    <source>
        <dbReference type="Proteomes" id="UP000221020"/>
    </source>
</evidence>
<protein>
    <recommendedName>
        <fullName evidence="1">PPM-type phosphatase domain-containing protein</fullName>
    </recommendedName>
</protein>
<dbReference type="Proteomes" id="UP000221020">
    <property type="component" value="Unassembled WGS sequence"/>
</dbReference>
<dbReference type="AlphaFoldDB" id="A0AA91VD09"/>
<dbReference type="InterPro" id="IPR036457">
    <property type="entry name" value="PPM-type-like_dom_sf"/>
</dbReference>
<dbReference type="InterPro" id="IPR001932">
    <property type="entry name" value="PPM-type_phosphatase-like_dom"/>
</dbReference>
<proteinExistence type="predicted"/>
<evidence type="ECO:0000313" key="2">
    <source>
        <dbReference type="EMBL" id="PED82731.1"/>
    </source>
</evidence>
<dbReference type="RefSeq" id="WP_097898671.1">
    <property type="nucleotide sequence ID" value="NZ_NVOR01000027.1"/>
</dbReference>
<dbReference type="EMBL" id="NVOR01000027">
    <property type="protein sequence ID" value="PED82731.1"/>
    <property type="molecule type" value="Genomic_DNA"/>
</dbReference>
<comment type="caution">
    <text evidence="2">The sequence shown here is derived from an EMBL/GenBank/DDBJ whole genome shotgun (WGS) entry which is preliminary data.</text>
</comment>
<accession>A0AA91VD09</accession>
<dbReference type="Gene3D" id="3.60.40.10">
    <property type="entry name" value="PPM-type phosphatase domain"/>
    <property type="match status" value="1"/>
</dbReference>
<evidence type="ECO:0000259" key="1">
    <source>
        <dbReference type="Pfam" id="PF13672"/>
    </source>
</evidence>
<feature type="domain" description="PPM-type phosphatase" evidence="1">
    <location>
        <begin position="39"/>
        <end position="241"/>
    </location>
</feature>
<gene>
    <name evidence="2" type="ORF">CON65_09955</name>
</gene>
<name>A0AA91VD09_9BACI</name>
<reference evidence="2 3" key="1">
    <citation type="submission" date="2017-09" db="EMBL/GenBank/DDBJ databases">
        <title>Large-scale bioinformatics analysis of Bacillus genomes uncovers conserved roles of natural products in bacterial physiology.</title>
        <authorList>
            <consortium name="Agbiome Team Llc"/>
            <person name="Bleich R.M."/>
            <person name="Grubbs K.J."/>
            <person name="Santa Maria K.C."/>
            <person name="Allen S.E."/>
            <person name="Farag S."/>
            <person name="Shank E.A."/>
            <person name="Bowers A."/>
        </authorList>
    </citation>
    <scope>NUCLEOTIDE SEQUENCE [LARGE SCALE GENOMIC DNA]</scope>
    <source>
        <strain evidence="2 3">AFS092012</strain>
    </source>
</reference>